<dbReference type="CDD" id="cd04301">
    <property type="entry name" value="NAT_SF"/>
    <property type="match status" value="1"/>
</dbReference>
<dbReference type="EMBL" id="CP075585">
    <property type="protein sequence ID" value="QZA59132.1"/>
    <property type="molecule type" value="Genomic_DNA"/>
</dbReference>
<gene>
    <name evidence="2" type="ORF">RHAB15C_0001017</name>
</gene>
<dbReference type="InterPro" id="IPR000182">
    <property type="entry name" value="GNAT_dom"/>
</dbReference>
<reference evidence="2 3" key="1">
    <citation type="submission" date="2020-01" db="EMBL/GenBank/DDBJ databases">
        <authorList>
            <person name="Sixt B."/>
            <person name="Schulz F."/>
            <person name="Kostanjsek R."/>
            <person name="Koestlbacher S."/>
            <person name="Collingro A."/>
            <person name="Toenshoff E."/>
            <person name="Horn M."/>
        </authorList>
    </citation>
    <scope>NUCLEOTIDE SEQUENCE [LARGE SCALE GENOMIC DNA]</scope>
    <source>
        <strain evidence="2 3">15C</strain>
    </source>
</reference>
<dbReference type="InterPro" id="IPR016181">
    <property type="entry name" value="Acyl_CoA_acyltransferase"/>
</dbReference>
<protein>
    <submittedName>
        <fullName evidence="2">Acetyltransferase (GNAT) family</fullName>
    </submittedName>
</protein>
<dbReference type="RefSeq" id="WP_194844780.1">
    <property type="nucleotide sequence ID" value="NZ_CP075585.1"/>
</dbReference>
<reference evidence="2 3" key="2">
    <citation type="submission" date="2021-05" db="EMBL/GenBank/DDBJ databases">
        <title>Ecology and evolution of chlamydial symbionts of arthropods.</title>
        <authorList>
            <person name="Halter T."/>
            <person name="Sixt B.S."/>
            <person name="Toenshoff E.R."/>
            <person name="Koestlbacher S."/>
            <person name="Schulz F."/>
            <person name="Kostanjsek R."/>
            <person name="Collingro A."/>
            <person name="Hendrickx F."/>
            <person name="Horn M."/>
        </authorList>
    </citation>
    <scope>NUCLEOTIDE SEQUENCE [LARGE SCALE GENOMIC DNA]</scope>
    <source>
        <strain evidence="2 3">15C</strain>
    </source>
</reference>
<evidence type="ECO:0000313" key="2">
    <source>
        <dbReference type="EMBL" id="QZA59132.1"/>
    </source>
</evidence>
<dbReference type="Pfam" id="PF00583">
    <property type="entry name" value="Acetyltransf_1"/>
    <property type="match status" value="1"/>
</dbReference>
<dbReference type="SUPFAM" id="SSF55729">
    <property type="entry name" value="Acyl-CoA N-acyltransferases (Nat)"/>
    <property type="match status" value="1"/>
</dbReference>
<dbReference type="PANTHER" id="PTHR43415">
    <property type="entry name" value="SPERMIDINE N(1)-ACETYLTRANSFERASE"/>
    <property type="match status" value="1"/>
</dbReference>
<accession>A0ABX8Z3M3</accession>
<evidence type="ECO:0000313" key="3">
    <source>
        <dbReference type="Proteomes" id="UP000822862"/>
    </source>
</evidence>
<name>A0ABX8Z3M3_9BACT</name>
<evidence type="ECO:0000259" key="1">
    <source>
        <dbReference type="PROSITE" id="PS51186"/>
    </source>
</evidence>
<dbReference type="Proteomes" id="UP000822862">
    <property type="component" value="Chromosome"/>
</dbReference>
<proteinExistence type="predicted"/>
<dbReference type="PANTHER" id="PTHR43415:SF3">
    <property type="entry name" value="GNAT-FAMILY ACETYLTRANSFERASE"/>
    <property type="match status" value="1"/>
</dbReference>
<keyword evidence="3" id="KW-1185">Reference proteome</keyword>
<dbReference type="Gene3D" id="3.40.630.30">
    <property type="match status" value="1"/>
</dbReference>
<organism evidence="2 3">
    <name type="scientific">Candidatus Rhabdochlamydia porcellionis</name>
    <dbReference type="NCBI Taxonomy" id="225148"/>
    <lineage>
        <taxon>Bacteria</taxon>
        <taxon>Pseudomonadati</taxon>
        <taxon>Chlamydiota</taxon>
        <taxon>Chlamydiia</taxon>
        <taxon>Parachlamydiales</taxon>
        <taxon>Candidatus Rhabdochlamydiaceae</taxon>
        <taxon>Candidatus Rhabdochlamydia</taxon>
    </lineage>
</organism>
<feature type="domain" description="N-acetyltransferase" evidence="1">
    <location>
        <begin position="11"/>
        <end position="170"/>
    </location>
</feature>
<dbReference type="PROSITE" id="PS51186">
    <property type="entry name" value="GNAT"/>
    <property type="match status" value="1"/>
</dbReference>
<sequence length="170" mass="19975">MNRKRKTFSNLNFRLTDLSDAPYLTKWLSDPEVLHWFPMLTQPEVADAIRIWIGYSRFGSGITVEHNNMPCGMATLYIQAYEKLKHTCLFSIIIQKDKRGYGIGHLLMEKLMKLAEEKFKIDILHLEVYEGNPACKMYAKLGFVEFGRQEKFIKEKNTYLAKVFMQKRLI</sequence>